<accession>A0A7Z0IIV5</accession>
<dbReference type="EMBL" id="JACBZP010000001">
    <property type="protein sequence ID" value="NYI68752.1"/>
    <property type="molecule type" value="Genomic_DNA"/>
</dbReference>
<evidence type="ECO:0000313" key="2">
    <source>
        <dbReference type="EMBL" id="NYI68752.1"/>
    </source>
</evidence>
<name>A0A7Z0IIV5_9MICO</name>
<protein>
    <submittedName>
        <fullName evidence="2">Uncharacterized protein</fullName>
    </submittedName>
</protein>
<keyword evidence="1" id="KW-1133">Transmembrane helix</keyword>
<proteinExistence type="predicted"/>
<sequence length="51" mass="5334">MLVGFALSRIDGYWAWPLTGAGAAGSYLLVGGLDVVLAKFLADRTNFGSSQ</sequence>
<keyword evidence="1" id="KW-0472">Membrane</keyword>
<gene>
    <name evidence="2" type="ORF">BJY26_003058</name>
</gene>
<keyword evidence="1" id="KW-0812">Transmembrane</keyword>
<dbReference type="RefSeq" id="WP_179429050.1">
    <property type="nucleotide sequence ID" value="NZ_JACBZP010000001.1"/>
</dbReference>
<keyword evidence="3" id="KW-1185">Reference proteome</keyword>
<evidence type="ECO:0000256" key="1">
    <source>
        <dbReference type="SAM" id="Phobius"/>
    </source>
</evidence>
<organism evidence="2 3">
    <name type="scientific">Spelaeicoccus albus</name>
    <dbReference type="NCBI Taxonomy" id="1280376"/>
    <lineage>
        <taxon>Bacteria</taxon>
        <taxon>Bacillati</taxon>
        <taxon>Actinomycetota</taxon>
        <taxon>Actinomycetes</taxon>
        <taxon>Micrococcales</taxon>
        <taxon>Brevibacteriaceae</taxon>
        <taxon>Spelaeicoccus</taxon>
    </lineage>
</organism>
<comment type="caution">
    <text evidence="2">The sequence shown here is derived from an EMBL/GenBank/DDBJ whole genome shotgun (WGS) entry which is preliminary data.</text>
</comment>
<reference evidence="2 3" key="1">
    <citation type="submission" date="2020-07" db="EMBL/GenBank/DDBJ databases">
        <title>Sequencing the genomes of 1000 actinobacteria strains.</title>
        <authorList>
            <person name="Klenk H.-P."/>
        </authorList>
    </citation>
    <scope>NUCLEOTIDE SEQUENCE [LARGE SCALE GENOMIC DNA]</scope>
    <source>
        <strain evidence="2 3">DSM 26341</strain>
    </source>
</reference>
<feature type="transmembrane region" description="Helical" evidence="1">
    <location>
        <begin position="20"/>
        <end position="42"/>
    </location>
</feature>
<evidence type="ECO:0000313" key="3">
    <source>
        <dbReference type="Proteomes" id="UP000539111"/>
    </source>
</evidence>
<dbReference type="Proteomes" id="UP000539111">
    <property type="component" value="Unassembled WGS sequence"/>
</dbReference>
<dbReference type="AlphaFoldDB" id="A0A7Z0IIV5"/>